<dbReference type="InterPro" id="IPR001138">
    <property type="entry name" value="Zn2Cys6_DnaBD"/>
</dbReference>
<dbReference type="InterPro" id="IPR036864">
    <property type="entry name" value="Zn2-C6_fun-type_DNA-bd_sf"/>
</dbReference>
<dbReference type="PROSITE" id="PS50048">
    <property type="entry name" value="ZN2_CY6_FUNGAL_2"/>
    <property type="match status" value="1"/>
</dbReference>
<dbReference type="OrthoDB" id="2480163at2759"/>
<comment type="caution">
    <text evidence="2">The sequence shown here is derived from an EMBL/GenBank/DDBJ whole genome shotgun (WGS) entry which is preliminary data.</text>
</comment>
<dbReference type="Pfam" id="PF00172">
    <property type="entry name" value="Zn_clus"/>
    <property type="match status" value="1"/>
</dbReference>
<evidence type="ECO:0000313" key="2">
    <source>
        <dbReference type="EMBL" id="CAG8550909.1"/>
    </source>
</evidence>
<dbReference type="SMART" id="SM00066">
    <property type="entry name" value="GAL4"/>
    <property type="match status" value="1"/>
</dbReference>
<reference evidence="2" key="1">
    <citation type="submission" date="2021-06" db="EMBL/GenBank/DDBJ databases">
        <authorList>
            <person name="Kallberg Y."/>
            <person name="Tangrot J."/>
            <person name="Rosling A."/>
        </authorList>
    </citation>
    <scope>NUCLEOTIDE SEQUENCE</scope>
    <source>
        <strain evidence="2">FL966</strain>
    </source>
</reference>
<dbReference type="Proteomes" id="UP000789759">
    <property type="component" value="Unassembled WGS sequence"/>
</dbReference>
<evidence type="ECO:0000313" key="3">
    <source>
        <dbReference type="Proteomes" id="UP000789759"/>
    </source>
</evidence>
<accession>A0A9N9FQP8</accession>
<dbReference type="EMBL" id="CAJVQA010002562">
    <property type="protein sequence ID" value="CAG8550909.1"/>
    <property type="molecule type" value="Genomic_DNA"/>
</dbReference>
<dbReference type="GO" id="GO:0000981">
    <property type="term" value="F:DNA-binding transcription factor activity, RNA polymerase II-specific"/>
    <property type="evidence" value="ECO:0007669"/>
    <property type="project" value="InterPro"/>
</dbReference>
<proteinExistence type="predicted"/>
<dbReference type="SUPFAM" id="SSF57701">
    <property type="entry name" value="Zn2/Cys6 DNA-binding domain"/>
    <property type="match status" value="1"/>
</dbReference>
<feature type="domain" description="Zn(2)-C6 fungal-type" evidence="1">
    <location>
        <begin position="13"/>
        <end position="45"/>
    </location>
</feature>
<evidence type="ECO:0000259" key="1">
    <source>
        <dbReference type="PROSITE" id="PS50048"/>
    </source>
</evidence>
<name>A0A9N9FQP8_9GLOM</name>
<dbReference type="Gene3D" id="4.10.240.10">
    <property type="entry name" value="Zn(2)-C6 fungal-type DNA-binding domain"/>
    <property type="match status" value="1"/>
</dbReference>
<sequence length="203" mass="23114">MPQQKTRTNTTLACIYCQRRHEKCERLLEEEICTNCRKHNRLCVFIHGNKRGPKPRIQNTGLVNLQAFSNINPYTPGIENSSHSVSRAFYTQSQHTHGIECYSFPTSEIYIEYQPTPSAESYSRLTSGVYNQYQEPLTQSSLDSLYPVLGTTKVFQNMFINQSSSTSSSFTHKEPTINIDPSTIIDHLTINDLSTINDPCLIL</sequence>
<dbReference type="CDD" id="cd00067">
    <property type="entry name" value="GAL4"/>
    <property type="match status" value="1"/>
</dbReference>
<protein>
    <submittedName>
        <fullName evidence="2">10486_t:CDS:1</fullName>
    </submittedName>
</protein>
<dbReference type="GO" id="GO:0008270">
    <property type="term" value="F:zinc ion binding"/>
    <property type="evidence" value="ECO:0007669"/>
    <property type="project" value="InterPro"/>
</dbReference>
<keyword evidence="3" id="KW-1185">Reference proteome</keyword>
<dbReference type="AlphaFoldDB" id="A0A9N9FQP8"/>
<gene>
    <name evidence="2" type="ORF">CPELLU_LOCUS4747</name>
</gene>
<organism evidence="2 3">
    <name type="scientific">Cetraspora pellucida</name>
    <dbReference type="NCBI Taxonomy" id="1433469"/>
    <lineage>
        <taxon>Eukaryota</taxon>
        <taxon>Fungi</taxon>
        <taxon>Fungi incertae sedis</taxon>
        <taxon>Mucoromycota</taxon>
        <taxon>Glomeromycotina</taxon>
        <taxon>Glomeromycetes</taxon>
        <taxon>Diversisporales</taxon>
        <taxon>Gigasporaceae</taxon>
        <taxon>Cetraspora</taxon>
    </lineage>
</organism>